<dbReference type="InterPro" id="IPR038332">
    <property type="entry name" value="PPE_sf"/>
</dbReference>
<dbReference type="RefSeq" id="WP_072736869.1">
    <property type="nucleotide sequence ID" value="NZ_CP048813.1"/>
</dbReference>
<evidence type="ECO:0000313" key="2">
    <source>
        <dbReference type="EMBL" id="SDI62674.1"/>
    </source>
</evidence>
<dbReference type="Proteomes" id="UP000183263">
    <property type="component" value="Unassembled WGS sequence"/>
</dbReference>
<dbReference type="EMBL" id="FNDN01000009">
    <property type="protein sequence ID" value="SDI62674.1"/>
    <property type="molecule type" value="Genomic_DNA"/>
</dbReference>
<evidence type="ECO:0000313" key="3">
    <source>
        <dbReference type="Proteomes" id="UP000183263"/>
    </source>
</evidence>
<feature type="region of interest" description="Disordered" evidence="1">
    <location>
        <begin position="40"/>
        <end position="75"/>
    </location>
</feature>
<dbReference type="AlphaFoldDB" id="A0A1G8M402"/>
<protein>
    <recommendedName>
        <fullName evidence="4">WXG100 family type VII secretion target</fullName>
    </recommendedName>
</protein>
<proteinExistence type="predicted"/>
<gene>
    <name evidence="2" type="ORF">SAMN05444695_10998</name>
</gene>
<dbReference type="Gene3D" id="1.20.1260.20">
    <property type="entry name" value="PPE superfamily"/>
    <property type="match status" value="1"/>
</dbReference>
<evidence type="ECO:0000256" key="1">
    <source>
        <dbReference type="SAM" id="MobiDB-lite"/>
    </source>
</evidence>
<organism evidence="2 3">
    <name type="scientific">Rhodococcus triatomae</name>
    <dbReference type="NCBI Taxonomy" id="300028"/>
    <lineage>
        <taxon>Bacteria</taxon>
        <taxon>Bacillati</taxon>
        <taxon>Actinomycetota</taxon>
        <taxon>Actinomycetes</taxon>
        <taxon>Mycobacteriales</taxon>
        <taxon>Nocardiaceae</taxon>
        <taxon>Rhodococcus</taxon>
    </lineage>
</organism>
<evidence type="ECO:0008006" key="4">
    <source>
        <dbReference type="Google" id="ProtNLM"/>
    </source>
</evidence>
<sequence>MSIETLIEGNPDSIRTASDWLRGSLATGIDTAVESIDASRSAADGGWDGEAGDNFSEKMKSAGNKGNDLSSAARESATSIDDAAAALQTAQSMMEQIRSDAAAAGLTVNGTVIEHPGDAPPTPISPPTGDAATPAAVSAYNAAVIAAEEYARKAEAYEVAEVEAAAARSNWEEALKLLVGAFEASTTKTWFLIADMISAHANAWTDLNPYLMGKRAELLRIDGIKYLELARNAGPGTPAATVYRDVDLGRQFLRQADELVDAAADSAKATDARGLKLGGAFAAAGVAYDIYDGKPVDQALVSGGLGFGASVAAGALIGTAIPVPVLGTATGAIVGAGVGIFTSGAIDSVFDNGLDVGKALSSGGSAVADTTKAVGGVFSGAWNAIF</sequence>
<name>A0A1G8M402_9NOCA</name>
<reference evidence="2 3" key="1">
    <citation type="submission" date="2016-10" db="EMBL/GenBank/DDBJ databases">
        <authorList>
            <person name="de Groot N.N."/>
        </authorList>
    </citation>
    <scope>NUCLEOTIDE SEQUENCE [LARGE SCALE GENOMIC DNA]</scope>
    <source>
        <strain evidence="2 3">DSM 44892</strain>
    </source>
</reference>
<accession>A0A1G8M402</accession>
<dbReference type="OrthoDB" id="3296722at2"/>
<keyword evidence="3" id="KW-1185">Reference proteome</keyword>